<evidence type="ECO:0000256" key="9">
    <source>
        <dbReference type="ARBA" id="ARBA00023136"/>
    </source>
</evidence>
<feature type="transmembrane region" description="Helical" evidence="12">
    <location>
        <begin position="102"/>
        <end position="124"/>
    </location>
</feature>
<keyword evidence="3" id="KW-0813">Transport</keyword>
<organism evidence="13 14">
    <name type="scientific">Sporormia fimetaria CBS 119925</name>
    <dbReference type="NCBI Taxonomy" id="1340428"/>
    <lineage>
        <taxon>Eukaryota</taxon>
        <taxon>Fungi</taxon>
        <taxon>Dikarya</taxon>
        <taxon>Ascomycota</taxon>
        <taxon>Pezizomycotina</taxon>
        <taxon>Dothideomycetes</taxon>
        <taxon>Pleosporomycetidae</taxon>
        <taxon>Pleosporales</taxon>
        <taxon>Sporormiaceae</taxon>
        <taxon>Sporormia</taxon>
    </lineage>
</organism>
<evidence type="ECO:0008006" key="15">
    <source>
        <dbReference type="Google" id="ProtNLM"/>
    </source>
</evidence>
<evidence type="ECO:0000256" key="4">
    <source>
        <dbReference type="ARBA" id="ARBA00022692"/>
    </source>
</evidence>
<keyword evidence="8 12" id="KW-1133">Transmembrane helix</keyword>
<dbReference type="GO" id="GO:0015031">
    <property type="term" value="P:protein transport"/>
    <property type="evidence" value="ECO:0007669"/>
    <property type="project" value="UniProtKB-KW"/>
</dbReference>
<dbReference type="PANTHER" id="PTHR10585">
    <property type="entry name" value="ER LUMEN PROTEIN RETAINING RECEPTOR"/>
    <property type="match status" value="1"/>
</dbReference>
<dbReference type="PRINTS" id="PR00660">
    <property type="entry name" value="ERLUMENR"/>
</dbReference>
<keyword evidence="5" id="KW-0256">Endoplasmic reticulum</keyword>
<evidence type="ECO:0000256" key="12">
    <source>
        <dbReference type="SAM" id="Phobius"/>
    </source>
</evidence>
<evidence type="ECO:0000256" key="5">
    <source>
        <dbReference type="ARBA" id="ARBA00022824"/>
    </source>
</evidence>
<dbReference type="GO" id="GO:0006621">
    <property type="term" value="P:protein retention in ER lumen"/>
    <property type="evidence" value="ECO:0007669"/>
    <property type="project" value="InterPro"/>
</dbReference>
<reference evidence="13" key="1">
    <citation type="journal article" date="2020" name="Stud. Mycol.">
        <title>101 Dothideomycetes genomes: a test case for predicting lifestyles and emergence of pathogens.</title>
        <authorList>
            <person name="Haridas S."/>
            <person name="Albert R."/>
            <person name="Binder M."/>
            <person name="Bloem J."/>
            <person name="Labutti K."/>
            <person name="Salamov A."/>
            <person name="Andreopoulos B."/>
            <person name="Baker S."/>
            <person name="Barry K."/>
            <person name="Bills G."/>
            <person name="Bluhm B."/>
            <person name="Cannon C."/>
            <person name="Castanera R."/>
            <person name="Culley D."/>
            <person name="Daum C."/>
            <person name="Ezra D."/>
            <person name="Gonzalez J."/>
            <person name="Henrissat B."/>
            <person name="Kuo A."/>
            <person name="Liang C."/>
            <person name="Lipzen A."/>
            <person name="Lutzoni F."/>
            <person name="Magnuson J."/>
            <person name="Mondo S."/>
            <person name="Nolan M."/>
            <person name="Ohm R."/>
            <person name="Pangilinan J."/>
            <person name="Park H.-J."/>
            <person name="Ramirez L."/>
            <person name="Alfaro M."/>
            <person name="Sun H."/>
            <person name="Tritt A."/>
            <person name="Yoshinaga Y."/>
            <person name="Zwiers L.-H."/>
            <person name="Turgeon B."/>
            <person name="Goodwin S."/>
            <person name="Spatafora J."/>
            <person name="Crous P."/>
            <person name="Grigoriev I."/>
        </authorList>
    </citation>
    <scope>NUCLEOTIDE SEQUENCE</scope>
    <source>
        <strain evidence="13">CBS 119925</strain>
    </source>
</reference>
<evidence type="ECO:0000256" key="7">
    <source>
        <dbReference type="ARBA" id="ARBA00022927"/>
    </source>
</evidence>
<accession>A0A6A6V3P1</accession>
<evidence type="ECO:0000313" key="14">
    <source>
        <dbReference type="Proteomes" id="UP000799440"/>
    </source>
</evidence>
<evidence type="ECO:0000256" key="3">
    <source>
        <dbReference type="ARBA" id="ARBA00022448"/>
    </source>
</evidence>
<name>A0A6A6V3P1_9PLEO</name>
<dbReference type="GO" id="GO:0046923">
    <property type="term" value="F:ER retention sequence binding"/>
    <property type="evidence" value="ECO:0007669"/>
    <property type="project" value="InterPro"/>
</dbReference>
<evidence type="ECO:0000256" key="8">
    <source>
        <dbReference type="ARBA" id="ARBA00022989"/>
    </source>
</evidence>
<dbReference type="OrthoDB" id="7694678at2759"/>
<sequence>MGAFNVFRILGDISHTASKVILIMAIHSNSSAEGVSLISQVLYAAVFCTRYLDIFTTPIWRDYVHFYLFFMKMLYILSSFYTIFLMTQVYARTREREKAWKFGLYCLLGSVLITPVWYWIVIGFHWGERELTEGPWVFSQILESVCVIPQLLLLRQTTVPTVLDSYYLVTLGTYRFMYILNWIYRLAHDRPPHVDPTSWTWGTIQTALIIDFIWVYYSRQRVKLRKGGVVDSDDLRQGWLIGRFAGRKSLDFDYDEEEARNEASQSNNQWGRRGMSVSADEGVLAQDSVRPPKRHGPQNSTPESQRLADPAAFEDESDDEPVPATATDTNHPARDEWNDDVDDDAREHSSIPK</sequence>
<evidence type="ECO:0000256" key="1">
    <source>
        <dbReference type="ARBA" id="ARBA00004477"/>
    </source>
</evidence>
<evidence type="ECO:0000256" key="11">
    <source>
        <dbReference type="SAM" id="MobiDB-lite"/>
    </source>
</evidence>
<protein>
    <recommendedName>
        <fullName evidence="15">ER lumen protein retaining receptor</fullName>
    </recommendedName>
</protein>
<feature type="transmembrane region" description="Helical" evidence="12">
    <location>
        <begin position="136"/>
        <end position="154"/>
    </location>
</feature>
<keyword evidence="4 12" id="KW-0812">Transmembrane</keyword>
<dbReference type="EMBL" id="MU006594">
    <property type="protein sequence ID" value="KAF2743797.1"/>
    <property type="molecule type" value="Genomic_DNA"/>
</dbReference>
<evidence type="ECO:0000256" key="10">
    <source>
        <dbReference type="ARBA" id="ARBA00023170"/>
    </source>
</evidence>
<dbReference type="Pfam" id="PF00810">
    <property type="entry name" value="ER_lumen_recept"/>
    <property type="match status" value="1"/>
</dbReference>
<evidence type="ECO:0000256" key="2">
    <source>
        <dbReference type="ARBA" id="ARBA00010120"/>
    </source>
</evidence>
<feature type="transmembrane region" description="Helical" evidence="12">
    <location>
        <begin position="199"/>
        <end position="217"/>
    </location>
</feature>
<feature type="region of interest" description="Disordered" evidence="11">
    <location>
        <begin position="285"/>
        <end position="353"/>
    </location>
</feature>
<comment type="subcellular location">
    <subcellularLocation>
        <location evidence="1">Endoplasmic reticulum membrane</location>
        <topology evidence="1">Multi-pass membrane protein</topology>
    </subcellularLocation>
</comment>
<evidence type="ECO:0000256" key="6">
    <source>
        <dbReference type="ARBA" id="ARBA00022892"/>
    </source>
</evidence>
<dbReference type="GO" id="GO:0005789">
    <property type="term" value="C:endoplasmic reticulum membrane"/>
    <property type="evidence" value="ECO:0007669"/>
    <property type="project" value="UniProtKB-SubCell"/>
</dbReference>
<dbReference type="InterPro" id="IPR000133">
    <property type="entry name" value="ER_ret_rcpt"/>
</dbReference>
<dbReference type="AlphaFoldDB" id="A0A6A6V3P1"/>
<keyword evidence="7" id="KW-0653">Protein transport</keyword>
<gene>
    <name evidence="13" type="ORF">M011DRAFT_213195</name>
</gene>
<feature type="transmembrane region" description="Helical" evidence="12">
    <location>
        <begin position="166"/>
        <end position="187"/>
    </location>
</feature>
<evidence type="ECO:0000313" key="13">
    <source>
        <dbReference type="EMBL" id="KAF2743797.1"/>
    </source>
</evidence>
<dbReference type="GO" id="GO:0016192">
    <property type="term" value="P:vesicle-mediated transport"/>
    <property type="evidence" value="ECO:0007669"/>
    <property type="project" value="UniProtKB-KW"/>
</dbReference>
<keyword evidence="10" id="KW-0675">Receptor</keyword>
<keyword evidence="6" id="KW-0931">ER-Golgi transport</keyword>
<keyword evidence="14" id="KW-1185">Reference proteome</keyword>
<feature type="transmembrane region" description="Helical" evidence="12">
    <location>
        <begin position="64"/>
        <end position="90"/>
    </location>
</feature>
<feature type="compositionally biased region" description="Acidic residues" evidence="11">
    <location>
        <begin position="312"/>
        <end position="321"/>
    </location>
</feature>
<keyword evidence="9 12" id="KW-0472">Membrane</keyword>
<proteinExistence type="inferred from homology"/>
<comment type="similarity">
    <text evidence="2">Belongs to the ERD2 family.</text>
</comment>
<dbReference type="Proteomes" id="UP000799440">
    <property type="component" value="Unassembled WGS sequence"/>
</dbReference>